<keyword evidence="4" id="KW-1185">Reference proteome</keyword>
<comment type="caution">
    <text evidence="3">The sequence shown here is derived from an EMBL/GenBank/DDBJ whole genome shotgun (WGS) entry which is preliminary data.</text>
</comment>
<feature type="coiled-coil region" evidence="1">
    <location>
        <begin position="94"/>
        <end position="142"/>
    </location>
</feature>
<evidence type="ECO:0000256" key="2">
    <source>
        <dbReference type="SAM" id="MobiDB-lite"/>
    </source>
</evidence>
<evidence type="ECO:0000256" key="1">
    <source>
        <dbReference type="SAM" id="Coils"/>
    </source>
</evidence>
<gene>
    <name evidence="3" type="ORF">BSTOLATCC_MIC60855</name>
</gene>
<protein>
    <submittedName>
        <fullName evidence="3">Uncharacterized protein</fullName>
    </submittedName>
</protein>
<proteinExistence type="predicted"/>
<accession>A0AAU9K354</accession>
<name>A0AAU9K354_9CILI</name>
<dbReference type="Proteomes" id="UP001162131">
    <property type="component" value="Unassembled WGS sequence"/>
</dbReference>
<keyword evidence="1" id="KW-0175">Coiled coil</keyword>
<dbReference type="AlphaFoldDB" id="A0AAU9K354"/>
<evidence type="ECO:0000313" key="3">
    <source>
        <dbReference type="EMBL" id="CAG9334235.1"/>
    </source>
</evidence>
<feature type="coiled-coil region" evidence="1">
    <location>
        <begin position="296"/>
        <end position="330"/>
    </location>
</feature>
<reference evidence="3" key="1">
    <citation type="submission" date="2021-09" db="EMBL/GenBank/DDBJ databases">
        <authorList>
            <consortium name="AG Swart"/>
            <person name="Singh M."/>
            <person name="Singh A."/>
            <person name="Seah K."/>
            <person name="Emmerich C."/>
        </authorList>
    </citation>
    <scope>NUCLEOTIDE SEQUENCE</scope>
    <source>
        <strain evidence="3">ATCC30299</strain>
    </source>
</reference>
<sequence length="340" mass="39054">MIDVQLEDPISPPHSPINPPHNIPSLFSTPDFPKVSLSSNPGHHRSFSRESALIKETIDQLCRDNKILLQKICDLEKSKDTLEIDHQKEISQIEKNSKAKIESLEALLKEKEAQSEEYYKQMKIYEKETIKLRDEMSMLKDQTLNLSSKKFNKVQMYDNKMKKQFENLIKITDENAEIQSGIEAELLTLDHDESLMRSTLIYEDTPNISAIQEEGIIQSLGQTCSDTALMPISLNIGTRRNINNTRASVSTFGSIQDDIDIYSLILPGNTIQQDELSLIKRLRKKEDEIVQHKDFIRQLKSSLEAILAEHSKSKKENEINKQEIKELREKLGLTIPRVLQ</sequence>
<organism evidence="3 4">
    <name type="scientific">Blepharisma stoltei</name>
    <dbReference type="NCBI Taxonomy" id="1481888"/>
    <lineage>
        <taxon>Eukaryota</taxon>
        <taxon>Sar</taxon>
        <taxon>Alveolata</taxon>
        <taxon>Ciliophora</taxon>
        <taxon>Postciliodesmatophora</taxon>
        <taxon>Heterotrichea</taxon>
        <taxon>Heterotrichida</taxon>
        <taxon>Blepharismidae</taxon>
        <taxon>Blepharisma</taxon>
    </lineage>
</organism>
<dbReference type="EMBL" id="CAJZBQ010000058">
    <property type="protein sequence ID" value="CAG9334235.1"/>
    <property type="molecule type" value="Genomic_DNA"/>
</dbReference>
<feature type="compositionally biased region" description="Pro residues" evidence="2">
    <location>
        <begin position="10"/>
        <end position="22"/>
    </location>
</feature>
<feature type="region of interest" description="Disordered" evidence="2">
    <location>
        <begin position="1"/>
        <end position="25"/>
    </location>
</feature>
<evidence type="ECO:0000313" key="4">
    <source>
        <dbReference type="Proteomes" id="UP001162131"/>
    </source>
</evidence>